<dbReference type="RefSeq" id="XP_037150514.1">
    <property type="nucleotide sequence ID" value="XM_037293685.1"/>
</dbReference>
<feature type="compositionally biased region" description="Basic and acidic residues" evidence="1">
    <location>
        <begin position="9"/>
        <end position="18"/>
    </location>
</feature>
<name>A0A8H6CD66_9LECA</name>
<feature type="compositionally biased region" description="Basic and acidic residues" evidence="1">
    <location>
        <begin position="110"/>
        <end position="132"/>
    </location>
</feature>
<feature type="compositionally biased region" description="Basic residues" evidence="1">
    <location>
        <begin position="194"/>
        <end position="204"/>
    </location>
</feature>
<dbReference type="InterPro" id="IPR057227">
    <property type="entry name" value="DUF7905"/>
</dbReference>
<dbReference type="Proteomes" id="UP000593566">
    <property type="component" value="Unassembled WGS sequence"/>
</dbReference>
<evidence type="ECO:0000313" key="3">
    <source>
        <dbReference type="EMBL" id="KAF6221079.1"/>
    </source>
</evidence>
<gene>
    <name evidence="3" type="ORF">HO133_002760</name>
</gene>
<evidence type="ECO:0000256" key="1">
    <source>
        <dbReference type="SAM" id="MobiDB-lite"/>
    </source>
</evidence>
<feature type="compositionally biased region" description="Polar residues" evidence="1">
    <location>
        <begin position="39"/>
        <end position="48"/>
    </location>
</feature>
<feature type="region of interest" description="Disordered" evidence="1">
    <location>
        <begin position="171"/>
        <end position="204"/>
    </location>
</feature>
<sequence>MSPTEPSDEPWHVVDRHTQKNQALLQAGPSGRASPKAQLPSQTASNGRGLSRYQPASQIVPKDSDSQNPQYPTRPAPTFPSLSNSQSVLSSAPNGRVPSKIQAHSKSAPKQKEDIPYEIKNAREWDPKRRLQADFSSESSDDDDYYDSDYDESQQVFGDGSRTMADDVFQPVTNKGSQSNARSHGRPPAQLKPYPHRKPSGQRRAHRRVNFNYNRDNLARAAFRKRLDPTGTFMLPKDCSEIEPNQKRMYDMFDEIGVRLRSFIRPPQHAKDRELLLWGDARQIQATKAELQGLVNRFIGFPQKSAKEKFARETSSIGDQYHRSNKKMQKETKILEFQQVPAEDRIFAYTGTFLWPIDEVRPEDILGSSLEAFDPIRFQYQCHIVFDNKLSSFRIFSDKEESVKRTMDRIEGTKREYVAKIAQPDIIILVEPPNPSAIRKDVKVLPASLSDPKLAMSMIPVLTGSTLDREARNEWLNESNELTMKNNRRMELSLRKCIGYLPHYRGLVRMRIQFGTFALKVFRWKEGADSIPFEDFMNNTTMSETKGVMIRDLQIKKDATTIIAQVQKATDLFLPMDSSSTSLEEVVPSFSACFEFRNPNSPSMNFTLEMSSTSAAPTIYEKVQELWIRTDRRGIAVPLEAFMVRLDSGVSWKLNVSSENSIDSSRINPQMIEFAESVKLSKIPKARTELTGQKVFTWKKDLSGIMQPSTFQQKTAMRYRLAHQPEWEFELARYDNYGDPKNENVPAETNWGATLYNTNWDSILRLNSTLSIGEAARWDPNLETFFPSRPGTVDMEGVGGADPRVIDFLKNVEVVTKFIDCIKKELPHLRG</sequence>
<protein>
    <recommendedName>
        <fullName evidence="2">DUF7905 domain-containing protein</fullName>
    </recommendedName>
</protein>
<feature type="compositionally biased region" description="Low complexity" evidence="1">
    <location>
        <begin position="81"/>
        <end position="91"/>
    </location>
</feature>
<reference evidence="3 4" key="1">
    <citation type="journal article" date="2020" name="Genomics">
        <title>Complete, high-quality genomes from long-read metagenomic sequencing of two wolf lichen thalli reveals enigmatic genome architecture.</title>
        <authorList>
            <person name="McKenzie S.K."/>
            <person name="Walston R.F."/>
            <person name="Allen J.L."/>
        </authorList>
    </citation>
    <scope>NUCLEOTIDE SEQUENCE [LARGE SCALE GENOMIC DNA]</scope>
    <source>
        <strain evidence="3">WasteWater1</strain>
    </source>
</reference>
<feature type="compositionally biased region" description="Acidic residues" evidence="1">
    <location>
        <begin position="139"/>
        <end position="152"/>
    </location>
</feature>
<dbReference type="GeneID" id="59331172"/>
<keyword evidence="4" id="KW-1185">Reference proteome</keyword>
<proteinExistence type="predicted"/>
<comment type="caution">
    <text evidence="3">The sequence shown here is derived from an EMBL/GenBank/DDBJ whole genome shotgun (WGS) entry which is preliminary data.</text>
</comment>
<feature type="region of interest" description="Disordered" evidence="1">
    <location>
        <begin position="1"/>
        <end position="158"/>
    </location>
</feature>
<organism evidence="3 4">
    <name type="scientific">Letharia lupina</name>
    <dbReference type="NCBI Taxonomy" id="560253"/>
    <lineage>
        <taxon>Eukaryota</taxon>
        <taxon>Fungi</taxon>
        <taxon>Dikarya</taxon>
        <taxon>Ascomycota</taxon>
        <taxon>Pezizomycotina</taxon>
        <taxon>Lecanoromycetes</taxon>
        <taxon>OSLEUM clade</taxon>
        <taxon>Lecanoromycetidae</taxon>
        <taxon>Lecanorales</taxon>
        <taxon>Lecanorineae</taxon>
        <taxon>Parmeliaceae</taxon>
        <taxon>Letharia</taxon>
    </lineage>
</organism>
<dbReference type="AlphaFoldDB" id="A0A8H6CD66"/>
<evidence type="ECO:0000259" key="2">
    <source>
        <dbReference type="Pfam" id="PF25482"/>
    </source>
</evidence>
<dbReference type="Pfam" id="PF25482">
    <property type="entry name" value="DUF7905"/>
    <property type="match status" value="1"/>
</dbReference>
<dbReference type="EMBL" id="JACCJB010000015">
    <property type="protein sequence ID" value="KAF6221079.1"/>
    <property type="molecule type" value="Genomic_DNA"/>
</dbReference>
<accession>A0A8H6CD66</accession>
<feature type="compositionally biased region" description="Polar residues" evidence="1">
    <location>
        <begin position="171"/>
        <end position="182"/>
    </location>
</feature>
<evidence type="ECO:0000313" key="4">
    <source>
        <dbReference type="Proteomes" id="UP000593566"/>
    </source>
</evidence>
<feature type="domain" description="DUF7905" evidence="2">
    <location>
        <begin position="474"/>
        <end position="788"/>
    </location>
</feature>